<evidence type="ECO:0000313" key="5">
    <source>
        <dbReference type="Proteomes" id="UP000282084"/>
    </source>
</evidence>
<gene>
    <name evidence="4" type="ORF">C8E97_3184</name>
</gene>
<dbReference type="GO" id="GO:0016787">
    <property type="term" value="F:hydrolase activity"/>
    <property type="evidence" value="ECO:0007669"/>
    <property type="project" value="UniProtKB-KW"/>
</dbReference>
<dbReference type="Pfam" id="PF01494">
    <property type="entry name" value="FAD_binding_3"/>
    <property type="match status" value="1"/>
</dbReference>
<dbReference type="GO" id="GO:0071949">
    <property type="term" value="F:FAD binding"/>
    <property type="evidence" value="ECO:0007669"/>
    <property type="project" value="InterPro"/>
</dbReference>
<dbReference type="InterPro" id="IPR000073">
    <property type="entry name" value="AB_hydrolase_1"/>
</dbReference>
<dbReference type="EMBL" id="RBXO01000001">
    <property type="protein sequence ID" value="RKT54540.1"/>
    <property type="molecule type" value="Genomic_DNA"/>
</dbReference>
<feature type="domain" description="FAD-binding" evidence="3">
    <location>
        <begin position="10"/>
        <end position="345"/>
    </location>
</feature>
<dbReference type="InterPro" id="IPR036188">
    <property type="entry name" value="FAD/NAD-bd_sf"/>
</dbReference>
<dbReference type="AlphaFoldDB" id="A0A495W085"/>
<dbReference type="InterPro" id="IPR029058">
    <property type="entry name" value="AB_hydrolase_fold"/>
</dbReference>
<protein>
    <submittedName>
        <fullName evidence="4">Pimeloyl-ACP methyl ester carboxylesterase</fullName>
    </submittedName>
</protein>
<dbReference type="PANTHER" id="PTHR43329">
    <property type="entry name" value="EPOXIDE HYDROLASE"/>
    <property type="match status" value="1"/>
</dbReference>
<feature type="domain" description="AB hydrolase-1" evidence="2">
    <location>
        <begin position="459"/>
        <end position="674"/>
    </location>
</feature>
<evidence type="ECO:0000313" key="4">
    <source>
        <dbReference type="EMBL" id="RKT54540.1"/>
    </source>
</evidence>
<dbReference type="InterPro" id="IPR000639">
    <property type="entry name" value="Epox_hydrolase-like"/>
</dbReference>
<dbReference type="SUPFAM" id="SSF53474">
    <property type="entry name" value="alpha/beta-Hydrolases"/>
    <property type="match status" value="1"/>
</dbReference>
<evidence type="ECO:0000256" key="1">
    <source>
        <dbReference type="ARBA" id="ARBA00022801"/>
    </source>
</evidence>
<sequence>MGIPGRDRAVVIGAGMAGLFAARVLAESFGEVVVLDRDELPDGVEPRRRVQHGRHVHGLLAKGHQGIEGLFPGITAEFTAAGAVECDLTGDVRWVYDGAALRQPISGLRMVSASRPLLERVVRSRVEALPNVTVHGSSDVEEPVTEGESHRVTGVRVRRGDLVEEIAADLVVDAGGRGARTPTWLGEWGYGPVEEETFKIGIGYTTRHYDIPESAMGGDVSIHVVATPANPRGAVCARVDGGRVVVTAYGMNGDLPGADEESFPEFLRSLSAPDVADAVAQGTPLDGFATYRFPAGLRRRYERLTAFPEGLLVVGDAICSFNPTYAQGMTVSVLEALVLRDHLARPALDPAAYFADVATDAVDRCWTIATSTDLARSGRVDPADPAARAAARLLAAASRHDEVAIAHIRVVSLIDPAESLAEPDIAALVAREDTGRVDRVAVGDLVFDVRLAGPEDGEPVVLLHGWPHNFRSWQEVEPLLHAEGLRTIAPNQRGYSAGARPRDVADYRLPLLAGDVLGLLDALGVESAHVVGHDWGAIVAWYLAARHPERVRTLTATAFPHLDAYQDAYQVDPEQRAASAYIDLLTAPGSTEYWLADDARRLRELLALHDNALTPEQQARYLRFHTQPGTFHAALNWYRTGVLLDGAVALGKITVPTTFIWSEADASVSTMAAERTADYVSAPYRVVTLPAPASHWQPQEFPALVAAEVVARVRGGSTPSETDS</sequence>
<evidence type="ECO:0000259" key="2">
    <source>
        <dbReference type="Pfam" id="PF00561"/>
    </source>
</evidence>
<proteinExistence type="predicted"/>
<keyword evidence="5" id="KW-1185">Reference proteome</keyword>
<reference evidence="4 5" key="1">
    <citation type="submission" date="2018-10" db="EMBL/GenBank/DDBJ databases">
        <title>Sequencing the genomes of 1000 actinobacteria strains.</title>
        <authorList>
            <person name="Klenk H.-P."/>
        </authorList>
    </citation>
    <scope>NUCLEOTIDE SEQUENCE [LARGE SCALE GENOMIC DNA]</scope>
    <source>
        <strain evidence="4 5">DSM 43800</strain>
    </source>
</reference>
<dbReference type="InterPro" id="IPR002938">
    <property type="entry name" value="FAD-bd"/>
</dbReference>
<dbReference type="Gene3D" id="3.50.50.60">
    <property type="entry name" value="FAD/NAD(P)-binding domain"/>
    <property type="match status" value="1"/>
</dbReference>
<comment type="caution">
    <text evidence="4">The sequence shown here is derived from an EMBL/GenBank/DDBJ whole genome shotgun (WGS) entry which is preliminary data.</text>
</comment>
<keyword evidence="1" id="KW-0378">Hydrolase</keyword>
<dbReference type="SUPFAM" id="SSF51905">
    <property type="entry name" value="FAD/NAD(P)-binding domain"/>
    <property type="match status" value="1"/>
</dbReference>
<name>A0A495W085_9PSEU</name>
<dbReference type="PRINTS" id="PR00412">
    <property type="entry name" value="EPOXHYDRLASE"/>
</dbReference>
<dbReference type="Gene3D" id="3.40.50.1820">
    <property type="entry name" value="alpha/beta hydrolase"/>
    <property type="match status" value="1"/>
</dbReference>
<dbReference type="Pfam" id="PF00561">
    <property type="entry name" value="Abhydrolase_1"/>
    <property type="match status" value="1"/>
</dbReference>
<accession>A0A495W085</accession>
<dbReference type="RefSeq" id="WP_246018913.1">
    <property type="nucleotide sequence ID" value="NZ_RBXO01000001.1"/>
</dbReference>
<dbReference type="Proteomes" id="UP000282084">
    <property type="component" value="Unassembled WGS sequence"/>
</dbReference>
<evidence type="ECO:0000259" key="3">
    <source>
        <dbReference type="Pfam" id="PF01494"/>
    </source>
</evidence>
<organism evidence="4 5">
    <name type="scientific">Saccharothrix australiensis</name>
    <dbReference type="NCBI Taxonomy" id="2072"/>
    <lineage>
        <taxon>Bacteria</taxon>
        <taxon>Bacillati</taxon>
        <taxon>Actinomycetota</taxon>
        <taxon>Actinomycetes</taxon>
        <taxon>Pseudonocardiales</taxon>
        <taxon>Pseudonocardiaceae</taxon>
        <taxon>Saccharothrix</taxon>
    </lineage>
</organism>